<protein>
    <recommendedName>
        <fullName evidence="2">EGF-like domain-containing protein</fullName>
    </recommendedName>
</protein>
<organism evidence="3 5">
    <name type="scientific">Rotaria socialis</name>
    <dbReference type="NCBI Taxonomy" id="392032"/>
    <lineage>
        <taxon>Eukaryota</taxon>
        <taxon>Metazoa</taxon>
        <taxon>Spiralia</taxon>
        <taxon>Gnathifera</taxon>
        <taxon>Rotifera</taxon>
        <taxon>Eurotatoria</taxon>
        <taxon>Bdelloidea</taxon>
        <taxon>Philodinida</taxon>
        <taxon>Philodinidae</taxon>
        <taxon>Rotaria</taxon>
    </lineage>
</organism>
<dbReference type="Proteomes" id="UP000663851">
    <property type="component" value="Unassembled WGS sequence"/>
</dbReference>
<sequence>MINGRCFVEMCPKHCSLCNITSECGRYKLCRNNGKCFQDEYGTYQCICSSSKSSYGTLCEYRRTCLNNSCSSKNEYSMQILSENYICLSKQIKEQIYVILNSTSRNNSKNSQRAN</sequence>
<dbReference type="EMBL" id="CAJNYD010001129">
    <property type="protein sequence ID" value="CAF3319707.1"/>
    <property type="molecule type" value="Genomic_DNA"/>
</dbReference>
<comment type="caution">
    <text evidence="1">Lacks conserved residue(s) required for the propagation of feature annotation.</text>
</comment>
<name>A0A817TAH5_9BILA</name>
<dbReference type="AlphaFoldDB" id="A0A817TAH5"/>
<comment type="caution">
    <text evidence="3">The sequence shown here is derived from an EMBL/GenBank/DDBJ whole genome shotgun (WGS) entry which is preliminary data.</text>
</comment>
<evidence type="ECO:0000313" key="3">
    <source>
        <dbReference type="EMBL" id="CAF3319707.1"/>
    </source>
</evidence>
<dbReference type="EMBL" id="CAJOBO010000123">
    <property type="protein sequence ID" value="CAF4135526.1"/>
    <property type="molecule type" value="Genomic_DNA"/>
</dbReference>
<dbReference type="PROSITE" id="PS50026">
    <property type="entry name" value="EGF_3"/>
    <property type="match status" value="1"/>
</dbReference>
<keyword evidence="1" id="KW-0245">EGF-like domain</keyword>
<evidence type="ECO:0000259" key="2">
    <source>
        <dbReference type="PROSITE" id="PS50026"/>
    </source>
</evidence>
<reference evidence="3" key="1">
    <citation type="submission" date="2021-02" db="EMBL/GenBank/DDBJ databases">
        <authorList>
            <person name="Nowell W R."/>
        </authorList>
    </citation>
    <scope>NUCLEOTIDE SEQUENCE</scope>
</reference>
<evidence type="ECO:0000313" key="4">
    <source>
        <dbReference type="EMBL" id="CAF4135526.1"/>
    </source>
</evidence>
<proteinExistence type="predicted"/>
<gene>
    <name evidence="4" type="ORF">HFQ381_LOCUS3387</name>
    <name evidence="3" type="ORF">LUA448_LOCUS9810</name>
</gene>
<evidence type="ECO:0000256" key="1">
    <source>
        <dbReference type="PROSITE-ProRule" id="PRU00076"/>
    </source>
</evidence>
<dbReference type="InterPro" id="IPR000742">
    <property type="entry name" value="EGF"/>
</dbReference>
<evidence type="ECO:0000313" key="5">
    <source>
        <dbReference type="Proteomes" id="UP000663833"/>
    </source>
</evidence>
<feature type="domain" description="EGF-like" evidence="2">
    <location>
        <begin position="20"/>
        <end position="60"/>
    </location>
</feature>
<accession>A0A817TAH5</accession>
<dbReference type="Proteomes" id="UP000663833">
    <property type="component" value="Unassembled WGS sequence"/>
</dbReference>